<dbReference type="OrthoDB" id="10159977at2759"/>
<dbReference type="EnsemblMetazoa" id="XM_038200134.1">
    <property type="protein sequence ID" value="XP_038056062.1"/>
    <property type="gene ID" value="LOC119728059"/>
</dbReference>
<feature type="compositionally biased region" description="Polar residues" evidence="1">
    <location>
        <begin position="173"/>
        <end position="188"/>
    </location>
</feature>
<feature type="compositionally biased region" description="Low complexity" evidence="1">
    <location>
        <begin position="218"/>
        <end position="234"/>
    </location>
</feature>
<keyword evidence="3" id="KW-1185">Reference proteome</keyword>
<sequence>MDIWHKVIYVAASFEYLDDVSGTWQVSKKAKKPKEVAYKRLLEYYNTQTKPCLEVGILHFQNFKFKEAVEQLIKLIDTEADLKIPWYLAQTYLKMGLQEEQQALSKNLRPEKAKEIFKKAHDKVLGAMKFGLKQRESRKLLAEVALAIAHNELQLLVGLQSQDITTADHEAQQMPSTSTALRTQSRHTTAVDEGAQQMSSTSDLSGSQSQNTVEVDEGAQQMSSTSSVSGTQGQDTIPLESQCIMSYREAVRCGSLVASLELLRLVQKDSLEVTSRWMFLQILAEIDVSCSLRGTDLLHQEEEPLSFEKGLSSRDRDKDASALNCKTIKRGILAILHQQPFFRQAWREHFNMEREILRDRFENNKGELELDGRQEETKETFSDEIVYAATDCYEKLRPLLDRIFVRFGVEELGIEEIKGQYFPLILDEENATKTQDKLRSKLMETFGIDMEKNYPKLYQQLLKTQPGCSSQNGFLKTFCTTVNKIKHSDVDLNDILETSKDPVTLARQCTDKVEEICRFFFDTMTEARDLRKKVEQLEDDIRHGEHEKAGELLEVLSSNEGFVFRIGSTCTWKLLEPHGGQSATQPPMPAVTFPFCDLHPGVDRVDQWKGKVKKHLNKELNKVGIPGSVQNNKELLETVMQAQPCTDEKNYQFIAMEEFLKQCNEGGAIPDTVRIKPDNQEEKTFQVLDLTRWLTDNSERIAIKIEAVKVAGQ</sequence>
<dbReference type="AlphaFoldDB" id="A0A913ZWZ0"/>
<protein>
    <submittedName>
        <fullName evidence="2">Uncharacterized protein</fullName>
    </submittedName>
</protein>
<evidence type="ECO:0000313" key="2">
    <source>
        <dbReference type="EnsemblMetazoa" id="XP_038056062.1"/>
    </source>
</evidence>
<feature type="region of interest" description="Disordered" evidence="1">
    <location>
        <begin position="169"/>
        <end position="234"/>
    </location>
</feature>
<evidence type="ECO:0000313" key="3">
    <source>
        <dbReference type="Proteomes" id="UP000887568"/>
    </source>
</evidence>
<name>A0A913ZWZ0_PATMI</name>
<dbReference type="Proteomes" id="UP000887568">
    <property type="component" value="Unplaced"/>
</dbReference>
<reference evidence="2" key="1">
    <citation type="submission" date="2022-11" db="UniProtKB">
        <authorList>
            <consortium name="EnsemblMetazoa"/>
        </authorList>
    </citation>
    <scope>IDENTIFICATION</scope>
</reference>
<dbReference type="OMA" id="RIMRFER"/>
<proteinExistence type="predicted"/>
<accession>A0A913ZWZ0</accession>
<dbReference type="RefSeq" id="XP_038056062.1">
    <property type="nucleotide sequence ID" value="XM_038200134.1"/>
</dbReference>
<dbReference type="GeneID" id="119728059"/>
<organism evidence="2 3">
    <name type="scientific">Patiria miniata</name>
    <name type="common">Bat star</name>
    <name type="synonym">Asterina miniata</name>
    <dbReference type="NCBI Taxonomy" id="46514"/>
    <lineage>
        <taxon>Eukaryota</taxon>
        <taxon>Metazoa</taxon>
        <taxon>Echinodermata</taxon>
        <taxon>Eleutherozoa</taxon>
        <taxon>Asterozoa</taxon>
        <taxon>Asteroidea</taxon>
        <taxon>Valvatacea</taxon>
        <taxon>Valvatida</taxon>
        <taxon>Asterinidae</taxon>
        <taxon>Patiria</taxon>
    </lineage>
</organism>
<evidence type="ECO:0000256" key="1">
    <source>
        <dbReference type="SAM" id="MobiDB-lite"/>
    </source>
</evidence>
<feature type="compositionally biased region" description="Low complexity" evidence="1">
    <location>
        <begin position="196"/>
        <end position="210"/>
    </location>
</feature>